<organism evidence="2">
    <name type="scientific">Menopon gallinae</name>
    <name type="common">poultry shaft louse</name>
    <dbReference type="NCBI Taxonomy" id="328185"/>
    <lineage>
        <taxon>Eukaryota</taxon>
        <taxon>Metazoa</taxon>
        <taxon>Ecdysozoa</taxon>
        <taxon>Arthropoda</taxon>
        <taxon>Hexapoda</taxon>
        <taxon>Insecta</taxon>
        <taxon>Pterygota</taxon>
        <taxon>Neoptera</taxon>
        <taxon>Paraneoptera</taxon>
        <taxon>Psocodea</taxon>
        <taxon>Troctomorpha</taxon>
        <taxon>Phthiraptera</taxon>
        <taxon>Amblycera</taxon>
        <taxon>Menoponidae</taxon>
        <taxon>Menopon</taxon>
    </lineage>
</organism>
<feature type="transmembrane region" description="Helical" evidence="1">
    <location>
        <begin position="34"/>
        <end position="56"/>
    </location>
</feature>
<reference evidence="2" key="1">
    <citation type="journal article" date="2024" name="Gigascience">
        <title>Chromosome-level genome of the poultry shaft louse Menopon gallinae provides insight into the host-switching and adaptive evolution of parasitic lice.</title>
        <authorList>
            <person name="Xu Y."/>
            <person name="Ma L."/>
            <person name="Liu S."/>
            <person name="Liang Y."/>
            <person name="Liu Q."/>
            <person name="He Z."/>
            <person name="Tian L."/>
            <person name="Duan Y."/>
            <person name="Cai W."/>
            <person name="Li H."/>
            <person name="Song F."/>
        </authorList>
    </citation>
    <scope>NUCLEOTIDE SEQUENCE</scope>
    <source>
        <strain evidence="2">Cailab_2023a</strain>
    </source>
</reference>
<evidence type="ECO:0008006" key="3">
    <source>
        <dbReference type="Google" id="ProtNLM"/>
    </source>
</evidence>
<dbReference type="AlphaFoldDB" id="A0AAW2IF88"/>
<keyword evidence="1" id="KW-1133">Transmembrane helix</keyword>
<comment type="caution">
    <text evidence="2">The sequence shown here is derived from an EMBL/GenBank/DDBJ whole genome shotgun (WGS) entry which is preliminary data.</text>
</comment>
<keyword evidence="1" id="KW-0472">Membrane</keyword>
<gene>
    <name evidence="2" type="ORF">PYX00_001529</name>
</gene>
<keyword evidence="1" id="KW-0812">Transmembrane</keyword>
<proteinExistence type="predicted"/>
<protein>
    <recommendedName>
        <fullName evidence="3">Ion transport domain-containing protein</fullName>
    </recommendedName>
</protein>
<accession>A0AAW2IF88</accession>
<name>A0AAW2IF88_9NEOP</name>
<evidence type="ECO:0000256" key="1">
    <source>
        <dbReference type="SAM" id="Phobius"/>
    </source>
</evidence>
<dbReference type="EMBL" id="JARGDH010000001">
    <property type="protein sequence ID" value="KAL0280150.1"/>
    <property type="molecule type" value="Genomic_DNA"/>
</dbReference>
<sequence length="66" mass="7558">MMRCYVIVWKLVLWETELRDALICGLLTETSPSFIHFAFIIASSFVLLNCMISIITEENEKKCGVS</sequence>
<evidence type="ECO:0000313" key="2">
    <source>
        <dbReference type="EMBL" id="KAL0280150.1"/>
    </source>
</evidence>